<dbReference type="AlphaFoldDB" id="A0A1A9WM98"/>
<reference evidence="7" key="1">
    <citation type="submission" date="2014-03" db="EMBL/GenBank/DDBJ databases">
        <authorList>
            <person name="Aksoy S."/>
            <person name="Warren W."/>
            <person name="Wilson R.K."/>
        </authorList>
    </citation>
    <scope>NUCLEOTIDE SEQUENCE [LARGE SCALE GENOMIC DNA]</scope>
    <source>
        <strain evidence="7">IAEA</strain>
    </source>
</reference>
<dbReference type="Proteomes" id="UP000091820">
    <property type="component" value="Unassembled WGS sequence"/>
</dbReference>
<keyword evidence="4" id="KW-0175">Coiled coil</keyword>
<evidence type="ECO:0000256" key="2">
    <source>
        <dbReference type="ARBA" id="ARBA00022833"/>
    </source>
</evidence>
<accession>A0A1A9WM98</accession>
<evidence type="ECO:0000313" key="6">
    <source>
        <dbReference type="EnsemblMetazoa" id="GBRI024808-PA"/>
    </source>
</evidence>
<sequence length="242" mass="27680">MGETLSSQSHHSESSNIVCSLCCQNLTKEDEIFAISCGHIFHSQCIQVWRLTYKNCPKCRKDTPELIKILPTFADNKSEEITINAFDEAKEKSFETKTETLKEGKPVESENNCNLLKEEDCTLENEIHEVKTSLPEFINDDDCFKEPSELRNSAEQLKKKINVLSELQAVTAEENKILNQKLNYVTMELEKQLSKCSRLSSENQRLQNLAQTIKQLTHNKGTAEQQSSKMQNNTILNICFEN</sequence>
<protein>
    <submittedName>
        <fullName evidence="6">RING-type domain-containing protein</fullName>
    </submittedName>
</protein>
<dbReference type="InterPro" id="IPR013083">
    <property type="entry name" value="Znf_RING/FYVE/PHD"/>
</dbReference>
<dbReference type="PANTHER" id="PTHR46569:SF1">
    <property type="entry name" value="E3 UBIQUITIN-PROTEIN LIGASE RFWD3-RELATED"/>
    <property type="match status" value="1"/>
</dbReference>
<evidence type="ECO:0000256" key="3">
    <source>
        <dbReference type="PROSITE-ProRule" id="PRU00175"/>
    </source>
</evidence>
<organism evidence="6 7">
    <name type="scientific">Glossina brevipalpis</name>
    <dbReference type="NCBI Taxonomy" id="37001"/>
    <lineage>
        <taxon>Eukaryota</taxon>
        <taxon>Metazoa</taxon>
        <taxon>Ecdysozoa</taxon>
        <taxon>Arthropoda</taxon>
        <taxon>Hexapoda</taxon>
        <taxon>Insecta</taxon>
        <taxon>Pterygota</taxon>
        <taxon>Neoptera</taxon>
        <taxon>Endopterygota</taxon>
        <taxon>Diptera</taxon>
        <taxon>Brachycera</taxon>
        <taxon>Muscomorpha</taxon>
        <taxon>Hippoboscoidea</taxon>
        <taxon>Glossinidae</taxon>
        <taxon>Glossina</taxon>
    </lineage>
</organism>
<feature type="coiled-coil region" evidence="4">
    <location>
        <begin position="189"/>
        <end position="233"/>
    </location>
</feature>
<dbReference type="InterPro" id="IPR001841">
    <property type="entry name" value="Znf_RING"/>
</dbReference>
<dbReference type="SUPFAM" id="SSF57850">
    <property type="entry name" value="RING/U-box"/>
    <property type="match status" value="1"/>
</dbReference>
<proteinExistence type="predicted"/>
<dbReference type="GO" id="GO:0016567">
    <property type="term" value="P:protein ubiquitination"/>
    <property type="evidence" value="ECO:0007669"/>
    <property type="project" value="TreeGrafter"/>
</dbReference>
<feature type="domain" description="RING-type" evidence="5">
    <location>
        <begin position="19"/>
        <end position="60"/>
    </location>
</feature>
<dbReference type="InterPro" id="IPR052639">
    <property type="entry name" value="TRAIP_ubiq-protein_ligase"/>
</dbReference>
<dbReference type="GO" id="GO:0061630">
    <property type="term" value="F:ubiquitin protein ligase activity"/>
    <property type="evidence" value="ECO:0007669"/>
    <property type="project" value="TreeGrafter"/>
</dbReference>
<dbReference type="PANTHER" id="PTHR46569">
    <property type="entry name" value="E3 UBIQUITIN-PROTEIN LIGASE TRAIP"/>
    <property type="match status" value="1"/>
</dbReference>
<keyword evidence="1 3" id="KW-0863">Zinc-finger</keyword>
<name>A0A1A9WM98_9MUSC</name>
<dbReference type="PROSITE" id="PS50089">
    <property type="entry name" value="ZF_RING_2"/>
    <property type="match status" value="1"/>
</dbReference>
<dbReference type="EnsemblMetazoa" id="GBRI024808-RA">
    <property type="protein sequence ID" value="GBRI024808-PA"/>
    <property type="gene ID" value="GBRI024808"/>
</dbReference>
<dbReference type="GO" id="GO:0005634">
    <property type="term" value="C:nucleus"/>
    <property type="evidence" value="ECO:0007669"/>
    <property type="project" value="TreeGrafter"/>
</dbReference>
<keyword evidence="7" id="KW-1185">Reference proteome</keyword>
<dbReference type="VEuPathDB" id="VectorBase:GBRI024808"/>
<keyword evidence="1 3" id="KW-0479">Metal-binding</keyword>
<dbReference type="GO" id="GO:0090734">
    <property type="term" value="C:site of DNA damage"/>
    <property type="evidence" value="ECO:0007669"/>
    <property type="project" value="TreeGrafter"/>
</dbReference>
<evidence type="ECO:0000256" key="4">
    <source>
        <dbReference type="SAM" id="Coils"/>
    </source>
</evidence>
<evidence type="ECO:0000259" key="5">
    <source>
        <dbReference type="PROSITE" id="PS50089"/>
    </source>
</evidence>
<keyword evidence="2" id="KW-0862">Zinc</keyword>
<dbReference type="GO" id="GO:0031297">
    <property type="term" value="P:replication fork processing"/>
    <property type="evidence" value="ECO:0007669"/>
    <property type="project" value="TreeGrafter"/>
</dbReference>
<evidence type="ECO:0000256" key="1">
    <source>
        <dbReference type="ARBA" id="ARBA00022771"/>
    </source>
</evidence>
<dbReference type="GO" id="GO:0008270">
    <property type="term" value="F:zinc ion binding"/>
    <property type="evidence" value="ECO:0007669"/>
    <property type="project" value="UniProtKB-KW"/>
</dbReference>
<reference evidence="6" key="2">
    <citation type="submission" date="2020-05" db="UniProtKB">
        <authorList>
            <consortium name="EnsemblMetazoa"/>
        </authorList>
    </citation>
    <scope>IDENTIFICATION</scope>
    <source>
        <strain evidence="6">IAEA</strain>
    </source>
</reference>
<evidence type="ECO:0000313" key="7">
    <source>
        <dbReference type="Proteomes" id="UP000091820"/>
    </source>
</evidence>
<dbReference type="Gene3D" id="3.30.40.10">
    <property type="entry name" value="Zinc/RING finger domain, C3HC4 (zinc finger)"/>
    <property type="match status" value="1"/>
</dbReference>
<dbReference type="SMART" id="SM00184">
    <property type="entry name" value="RING"/>
    <property type="match status" value="1"/>
</dbReference>
<dbReference type="Pfam" id="PF13639">
    <property type="entry name" value="zf-RING_2"/>
    <property type="match status" value="1"/>
</dbReference>